<gene>
    <name evidence="2" type="ORF">MCOR_43403</name>
</gene>
<feature type="region of interest" description="Disordered" evidence="1">
    <location>
        <begin position="68"/>
        <end position="108"/>
    </location>
</feature>
<dbReference type="OrthoDB" id="5970613at2759"/>
<protein>
    <submittedName>
        <fullName evidence="2">Uncharacterized protein</fullName>
    </submittedName>
</protein>
<name>A0A6J8DTT2_MYTCO</name>
<reference evidence="2 3" key="1">
    <citation type="submission" date="2020-06" db="EMBL/GenBank/DDBJ databases">
        <authorList>
            <person name="Li R."/>
            <person name="Bekaert M."/>
        </authorList>
    </citation>
    <scope>NUCLEOTIDE SEQUENCE [LARGE SCALE GENOMIC DNA]</scope>
    <source>
        <strain evidence="3">wild</strain>
    </source>
</reference>
<evidence type="ECO:0000313" key="3">
    <source>
        <dbReference type="Proteomes" id="UP000507470"/>
    </source>
</evidence>
<feature type="compositionally biased region" description="Basic and acidic residues" evidence="1">
    <location>
        <begin position="87"/>
        <end position="98"/>
    </location>
</feature>
<feature type="compositionally biased region" description="Polar residues" evidence="1">
    <location>
        <begin position="77"/>
        <end position="86"/>
    </location>
</feature>
<dbReference type="Proteomes" id="UP000507470">
    <property type="component" value="Unassembled WGS sequence"/>
</dbReference>
<proteinExistence type="predicted"/>
<evidence type="ECO:0000256" key="1">
    <source>
        <dbReference type="SAM" id="MobiDB-lite"/>
    </source>
</evidence>
<dbReference type="AlphaFoldDB" id="A0A6J8DTT2"/>
<dbReference type="EMBL" id="CACVKT020007742">
    <property type="protein sequence ID" value="CAC5410200.1"/>
    <property type="molecule type" value="Genomic_DNA"/>
</dbReference>
<evidence type="ECO:0000313" key="2">
    <source>
        <dbReference type="EMBL" id="CAC5410200.1"/>
    </source>
</evidence>
<organism evidence="2 3">
    <name type="scientific">Mytilus coruscus</name>
    <name type="common">Sea mussel</name>
    <dbReference type="NCBI Taxonomy" id="42192"/>
    <lineage>
        <taxon>Eukaryota</taxon>
        <taxon>Metazoa</taxon>
        <taxon>Spiralia</taxon>
        <taxon>Lophotrochozoa</taxon>
        <taxon>Mollusca</taxon>
        <taxon>Bivalvia</taxon>
        <taxon>Autobranchia</taxon>
        <taxon>Pteriomorphia</taxon>
        <taxon>Mytilida</taxon>
        <taxon>Mytiloidea</taxon>
        <taxon>Mytilidae</taxon>
        <taxon>Mytilinae</taxon>
        <taxon>Mytilus</taxon>
    </lineage>
</organism>
<sequence>MPKYKHWTIQLVNEIEPRLFLDSKDVVQYFADQSLANLQTHVQHITDSNDAIDVCLILEKISETTGEGERICENTENDTTTGIDNDSSTKDKNSETGRKRSSYASKNEKVDTTESKKCTVRLTDIVANTSSISGKILQVQCTGRKKCPSCDKNVEVQDRAEKIKCPSCNLKSNVKSLKESIFIRINIHDYQKKKNAIHRLICFREPLEVFLATQEKSNLIENFEELEDFLLDLKHYVKITCSKDSDIVITIVTADGQF</sequence>
<keyword evidence="3" id="KW-1185">Reference proteome</keyword>
<accession>A0A6J8DTT2</accession>